<name>A0A975TZA4_9RHOB</name>
<protein>
    <submittedName>
        <fullName evidence="4">Xaa-Pro peptidase family protein</fullName>
    </submittedName>
</protein>
<dbReference type="InterPro" id="IPR050659">
    <property type="entry name" value="Peptidase_M24B"/>
</dbReference>
<dbReference type="InterPro" id="IPR000587">
    <property type="entry name" value="Creatinase_N"/>
</dbReference>
<accession>A0A975TZA4</accession>
<dbReference type="PANTHER" id="PTHR46112:SF2">
    <property type="entry name" value="XAA-PRO AMINOPEPTIDASE P-RELATED"/>
    <property type="match status" value="1"/>
</dbReference>
<dbReference type="Gene3D" id="3.40.350.10">
    <property type="entry name" value="Creatinase/prolidase N-terminal domain"/>
    <property type="match status" value="1"/>
</dbReference>
<dbReference type="AlphaFoldDB" id="A0A975TZA4"/>
<proteinExistence type="predicted"/>
<evidence type="ECO:0000313" key="5">
    <source>
        <dbReference type="Proteomes" id="UP000693972"/>
    </source>
</evidence>
<sequence>MFDLAEYTARTQRATNAMAAADLDAIVLFAPESHYWLTGYDTFGFAMFQAMVLDADGRVDLLTRLPDLRQAQNTSVIPHDCIHVWPEYAGADPAADLARLIEEMGLAGKRIGVETRTAGLSHWNGQRVDRALPGLIEASDLIAGLRWLKSPAEVVQIRRAAQMTDAALDAALATAGPGVFEGDIHAAMQSAILSMGGEPAGNETVIGSGSNALLCRSFAGRRHLETTDQLTLEWSGSAARYHAAAMRTIVVGAVSDQQRAMHAACQEALEACEAAIRPGRPMAEVYDAHAAVFDARGLSHARLQACGYGMGIAYNPIWVEFPMFYAGNPTLMHEGQAFFLHMIVMDSDAGLAMTLGHTVLVGADGVERLSCHDTGLLQV</sequence>
<dbReference type="InterPro" id="IPR029149">
    <property type="entry name" value="Creatin/AminoP/Spt16_N"/>
</dbReference>
<keyword evidence="5" id="KW-1185">Reference proteome</keyword>
<dbReference type="InterPro" id="IPR036005">
    <property type="entry name" value="Creatinase/aminopeptidase-like"/>
</dbReference>
<evidence type="ECO:0000259" key="1">
    <source>
        <dbReference type="Pfam" id="PF00557"/>
    </source>
</evidence>
<dbReference type="SUPFAM" id="SSF53092">
    <property type="entry name" value="Creatinase/prolidase N-terminal domain"/>
    <property type="match status" value="1"/>
</dbReference>
<gene>
    <name evidence="3" type="ORF">KUL25_07150</name>
    <name evidence="4" type="ORF">KUL25_07155</name>
</gene>
<dbReference type="CDD" id="cd01066">
    <property type="entry name" value="APP_MetAP"/>
    <property type="match status" value="1"/>
</dbReference>
<feature type="domain" description="Creatinase N-terminal" evidence="2">
    <location>
        <begin position="10"/>
        <end position="146"/>
    </location>
</feature>
<dbReference type="Gene3D" id="3.90.230.10">
    <property type="entry name" value="Creatinase/methionine aminopeptidase superfamily"/>
    <property type="match status" value="1"/>
</dbReference>
<organism evidence="4">
    <name type="scientific">Gymnodinialimonas phycosphaerae</name>
    <dbReference type="NCBI Taxonomy" id="2841589"/>
    <lineage>
        <taxon>Bacteria</taxon>
        <taxon>Pseudomonadati</taxon>
        <taxon>Pseudomonadota</taxon>
        <taxon>Alphaproteobacteria</taxon>
        <taxon>Rhodobacterales</taxon>
        <taxon>Paracoccaceae</taxon>
        <taxon>Gymnodinialimonas</taxon>
    </lineage>
</organism>
<dbReference type="Proteomes" id="UP000693972">
    <property type="component" value="Unassembled WGS sequence"/>
</dbReference>
<evidence type="ECO:0000313" key="4">
    <source>
        <dbReference type="EMBL" id="QXL89972.1"/>
    </source>
</evidence>
<evidence type="ECO:0000313" key="3">
    <source>
        <dbReference type="EMBL" id="MBY4892538.1"/>
    </source>
</evidence>
<dbReference type="SUPFAM" id="SSF55920">
    <property type="entry name" value="Creatinase/aminopeptidase"/>
    <property type="match status" value="1"/>
</dbReference>
<dbReference type="EMBL" id="JAIMBW010000001">
    <property type="protein sequence ID" value="MBY4892538.1"/>
    <property type="molecule type" value="Genomic_DNA"/>
</dbReference>
<feature type="domain" description="Peptidase M24" evidence="1">
    <location>
        <begin position="156"/>
        <end position="361"/>
    </location>
</feature>
<dbReference type="Pfam" id="PF01321">
    <property type="entry name" value="Creatinase_N"/>
    <property type="match status" value="1"/>
</dbReference>
<dbReference type="EMBL" id="CP078073">
    <property type="protein sequence ID" value="QXL89972.1"/>
    <property type="molecule type" value="Genomic_DNA"/>
</dbReference>
<reference evidence="4 5" key="1">
    <citation type="submission" date="2021-07" db="EMBL/GenBank/DDBJ databases">
        <title>Karlodiniumbacter phycospheric gen. nov., sp. nov., a phycosphere bacterium isolated from karlodinium veneficum.</title>
        <authorList>
            <person name="Peng Y."/>
            <person name="Jiang L."/>
            <person name="Lee J."/>
        </authorList>
    </citation>
    <scope>NUCLEOTIDE SEQUENCE</scope>
    <source>
        <strain evidence="4 5">N5</strain>
    </source>
</reference>
<dbReference type="PANTHER" id="PTHR46112">
    <property type="entry name" value="AMINOPEPTIDASE"/>
    <property type="match status" value="1"/>
</dbReference>
<dbReference type="InterPro" id="IPR000994">
    <property type="entry name" value="Pept_M24"/>
</dbReference>
<evidence type="ECO:0000259" key="2">
    <source>
        <dbReference type="Pfam" id="PF01321"/>
    </source>
</evidence>
<dbReference type="Pfam" id="PF00557">
    <property type="entry name" value="Peptidase_M24"/>
    <property type="match status" value="1"/>
</dbReference>